<dbReference type="AlphaFoldDB" id="A0AB34JAM9"/>
<evidence type="ECO:0000256" key="1">
    <source>
        <dbReference type="SAM" id="MobiDB-lite"/>
    </source>
</evidence>
<evidence type="ECO:0000313" key="3">
    <source>
        <dbReference type="Proteomes" id="UP001515480"/>
    </source>
</evidence>
<feature type="region of interest" description="Disordered" evidence="1">
    <location>
        <begin position="14"/>
        <end position="37"/>
    </location>
</feature>
<sequence length="120" mass="13080">MISNIEQRLDDIEGFHGDPDADTDQSDGNSGAGSSSAHAAMTMYGNLLQQMQLHSCLLLYASKRFCTARMAYAVALPFLSIEILLKRISSCSCSWKCKRSLLATHVLEVQGASHRCLAAQ</sequence>
<accession>A0AB34JAM9</accession>
<dbReference type="EMBL" id="JBGBPQ010000010">
    <property type="protein sequence ID" value="KAL1518538.1"/>
    <property type="molecule type" value="Genomic_DNA"/>
</dbReference>
<organism evidence="2 3">
    <name type="scientific">Prymnesium parvum</name>
    <name type="common">Toxic golden alga</name>
    <dbReference type="NCBI Taxonomy" id="97485"/>
    <lineage>
        <taxon>Eukaryota</taxon>
        <taxon>Haptista</taxon>
        <taxon>Haptophyta</taxon>
        <taxon>Prymnesiophyceae</taxon>
        <taxon>Prymnesiales</taxon>
        <taxon>Prymnesiaceae</taxon>
        <taxon>Prymnesium</taxon>
    </lineage>
</organism>
<dbReference type="Proteomes" id="UP001515480">
    <property type="component" value="Unassembled WGS sequence"/>
</dbReference>
<evidence type="ECO:0000313" key="2">
    <source>
        <dbReference type="EMBL" id="KAL1518538.1"/>
    </source>
</evidence>
<keyword evidence="3" id="KW-1185">Reference proteome</keyword>
<name>A0AB34JAM9_PRYPA</name>
<gene>
    <name evidence="2" type="ORF">AB1Y20_002827</name>
</gene>
<comment type="caution">
    <text evidence="2">The sequence shown here is derived from an EMBL/GenBank/DDBJ whole genome shotgun (WGS) entry which is preliminary data.</text>
</comment>
<protein>
    <submittedName>
        <fullName evidence="2">Uncharacterized protein</fullName>
    </submittedName>
</protein>
<proteinExistence type="predicted"/>
<reference evidence="2 3" key="1">
    <citation type="journal article" date="2024" name="Science">
        <title>Giant polyketide synthase enzymes in the biosynthesis of giant marine polyether toxins.</title>
        <authorList>
            <person name="Fallon T.R."/>
            <person name="Shende V.V."/>
            <person name="Wierzbicki I.H."/>
            <person name="Pendleton A.L."/>
            <person name="Watervoot N.F."/>
            <person name="Auber R.P."/>
            <person name="Gonzalez D.J."/>
            <person name="Wisecaver J.H."/>
            <person name="Moore B.S."/>
        </authorList>
    </citation>
    <scope>NUCLEOTIDE SEQUENCE [LARGE SCALE GENOMIC DNA]</scope>
    <source>
        <strain evidence="2 3">12B1</strain>
    </source>
</reference>